<dbReference type="Pfam" id="PF07731">
    <property type="entry name" value="Cu-oxidase_2"/>
    <property type="match status" value="2"/>
</dbReference>
<comment type="subunit">
    <text evidence="4">Dimer.</text>
</comment>
<evidence type="ECO:0000256" key="6">
    <source>
        <dbReference type="ARBA" id="ARBA00022095"/>
    </source>
</evidence>
<comment type="cofactor">
    <cofactor evidence="1">
        <name>Cu cation</name>
        <dbReference type="ChEBI" id="CHEBI:23378"/>
    </cofactor>
</comment>
<evidence type="ECO:0000256" key="5">
    <source>
        <dbReference type="ARBA" id="ARBA00012301"/>
    </source>
</evidence>
<evidence type="ECO:0000313" key="18">
    <source>
        <dbReference type="EMBL" id="KAF9678841.1"/>
    </source>
</evidence>
<keyword evidence="8" id="KW-0479">Metal-binding</keyword>
<dbReference type="GO" id="GO:0005507">
    <property type="term" value="F:copper ion binding"/>
    <property type="evidence" value="ECO:0007669"/>
    <property type="project" value="InterPro"/>
</dbReference>
<name>A0A835K3S3_9ROSI</name>
<keyword evidence="19" id="KW-1185">Reference proteome</keyword>
<evidence type="ECO:0000256" key="10">
    <source>
        <dbReference type="ARBA" id="ARBA00023002"/>
    </source>
</evidence>
<evidence type="ECO:0000259" key="15">
    <source>
        <dbReference type="Pfam" id="PF00394"/>
    </source>
</evidence>
<gene>
    <name evidence="18" type="ORF">SADUNF_Sadunf07G0078100</name>
</gene>
<comment type="caution">
    <text evidence="18">The sequence shown here is derived from an EMBL/GenBank/DDBJ whole genome shotgun (WGS) entry which is preliminary data.</text>
</comment>
<feature type="domain" description="Plastocyanin-like" evidence="16">
    <location>
        <begin position="1008"/>
        <end position="1125"/>
    </location>
</feature>
<feature type="domain" description="Plastocyanin-like" evidence="17">
    <location>
        <begin position="45"/>
        <end position="156"/>
    </location>
</feature>
<dbReference type="CDD" id="cd13893">
    <property type="entry name" value="CuRO_3_AAO"/>
    <property type="match status" value="2"/>
</dbReference>
<organism evidence="18 19">
    <name type="scientific">Salix dunnii</name>
    <dbReference type="NCBI Taxonomy" id="1413687"/>
    <lineage>
        <taxon>Eukaryota</taxon>
        <taxon>Viridiplantae</taxon>
        <taxon>Streptophyta</taxon>
        <taxon>Embryophyta</taxon>
        <taxon>Tracheophyta</taxon>
        <taxon>Spermatophyta</taxon>
        <taxon>Magnoliopsida</taxon>
        <taxon>eudicotyledons</taxon>
        <taxon>Gunneridae</taxon>
        <taxon>Pentapetalae</taxon>
        <taxon>rosids</taxon>
        <taxon>fabids</taxon>
        <taxon>Malpighiales</taxon>
        <taxon>Salicaceae</taxon>
        <taxon>Saliceae</taxon>
        <taxon>Salix</taxon>
    </lineage>
</organism>
<evidence type="ECO:0000256" key="11">
    <source>
        <dbReference type="ARBA" id="ARBA00023008"/>
    </source>
</evidence>
<dbReference type="InterPro" id="IPR008972">
    <property type="entry name" value="Cupredoxin"/>
</dbReference>
<evidence type="ECO:0000256" key="7">
    <source>
        <dbReference type="ARBA" id="ARBA00022525"/>
    </source>
</evidence>
<keyword evidence="9" id="KW-0677">Repeat</keyword>
<keyword evidence="11" id="KW-0186">Copper</keyword>
<dbReference type="GO" id="GO:0008447">
    <property type="term" value="F:L-ascorbate oxidase activity"/>
    <property type="evidence" value="ECO:0007669"/>
    <property type="project" value="UniProtKB-EC"/>
</dbReference>
<dbReference type="InterPro" id="IPR001117">
    <property type="entry name" value="Cu-oxidase_2nd"/>
</dbReference>
<dbReference type="AlphaFoldDB" id="A0A835K3S3"/>
<keyword evidence="10" id="KW-0560">Oxidoreductase</keyword>
<evidence type="ECO:0000259" key="17">
    <source>
        <dbReference type="Pfam" id="PF07732"/>
    </source>
</evidence>
<dbReference type="NCBIfam" id="TIGR03388">
    <property type="entry name" value="ascorbase"/>
    <property type="match status" value="2"/>
</dbReference>
<reference evidence="18 19" key="1">
    <citation type="submission" date="2020-10" db="EMBL/GenBank/DDBJ databases">
        <title>Plant Genome Project.</title>
        <authorList>
            <person name="Zhang R.-G."/>
        </authorList>
    </citation>
    <scope>NUCLEOTIDE SEQUENCE [LARGE SCALE GENOMIC DNA]</scope>
    <source>
        <strain evidence="18">FAFU-HL-1</strain>
        <tissue evidence="18">Leaf</tissue>
    </source>
</reference>
<dbReference type="PROSITE" id="PS00079">
    <property type="entry name" value="MULTICOPPER_OXIDASE1"/>
    <property type="match status" value="2"/>
</dbReference>
<comment type="catalytic activity">
    <reaction evidence="14">
        <text>4 L-ascorbate + O2 = 4 monodehydro-L-ascorbate radical + 2 H2O</text>
        <dbReference type="Rhea" id="RHEA:30243"/>
        <dbReference type="ChEBI" id="CHEBI:15377"/>
        <dbReference type="ChEBI" id="CHEBI:15379"/>
        <dbReference type="ChEBI" id="CHEBI:38290"/>
        <dbReference type="ChEBI" id="CHEBI:59513"/>
        <dbReference type="EC" id="1.10.3.3"/>
    </reaction>
</comment>
<dbReference type="InterPro" id="IPR011706">
    <property type="entry name" value="Cu-oxidase_C"/>
</dbReference>
<dbReference type="SUPFAM" id="SSF49503">
    <property type="entry name" value="Cupredoxins"/>
    <property type="match status" value="6"/>
</dbReference>
<feature type="domain" description="Plastocyanin-like" evidence="15">
    <location>
        <begin position="738"/>
        <end position="897"/>
    </location>
</feature>
<dbReference type="InterPro" id="IPR011707">
    <property type="entry name" value="Cu-oxidase-like_N"/>
</dbReference>
<evidence type="ECO:0000256" key="1">
    <source>
        <dbReference type="ARBA" id="ARBA00001935"/>
    </source>
</evidence>
<dbReference type="PROSITE" id="PS00080">
    <property type="entry name" value="MULTICOPPER_OXIDASE2"/>
    <property type="match status" value="2"/>
</dbReference>
<dbReference type="Proteomes" id="UP000657918">
    <property type="component" value="Unassembled WGS sequence"/>
</dbReference>
<protein>
    <recommendedName>
        <fullName evidence="6">L-ascorbate oxidase</fullName>
        <ecNumber evidence="5">1.10.3.3</ecNumber>
    </recommendedName>
</protein>
<evidence type="ECO:0000256" key="14">
    <source>
        <dbReference type="ARBA" id="ARBA00048908"/>
    </source>
</evidence>
<evidence type="ECO:0000256" key="2">
    <source>
        <dbReference type="ARBA" id="ARBA00004613"/>
    </source>
</evidence>
<evidence type="ECO:0000259" key="16">
    <source>
        <dbReference type="Pfam" id="PF07731"/>
    </source>
</evidence>
<keyword evidence="12" id="KW-1015">Disulfide bond</keyword>
<dbReference type="FunFam" id="2.60.40.420:FF:000045">
    <property type="entry name" value="Laccase 2"/>
    <property type="match status" value="2"/>
</dbReference>
<dbReference type="Pfam" id="PF00394">
    <property type="entry name" value="Cu-oxidase"/>
    <property type="match status" value="2"/>
</dbReference>
<dbReference type="PANTHER" id="PTHR11709:SF218">
    <property type="entry name" value="L-ASCORBATE OXIDASE"/>
    <property type="match status" value="1"/>
</dbReference>
<comment type="similarity">
    <text evidence="3">Belongs to the multicopper oxidase family.</text>
</comment>
<evidence type="ECO:0000256" key="13">
    <source>
        <dbReference type="ARBA" id="ARBA00023180"/>
    </source>
</evidence>
<dbReference type="InterPro" id="IPR045087">
    <property type="entry name" value="Cu-oxidase_fam"/>
</dbReference>
<dbReference type="InterPro" id="IPR002355">
    <property type="entry name" value="Cu_oxidase_Cu_BS"/>
</dbReference>
<evidence type="ECO:0000256" key="3">
    <source>
        <dbReference type="ARBA" id="ARBA00010609"/>
    </source>
</evidence>
<dbReference type="InterPro" id="IPR017760">
    <property type="entry name" value="L-ascorbate_oxidase_pln"/>
</dbReference>
<evidence type="ECO:0000313" key="19">
    <source>
        <dbReference type="Proteomes" id="UP000657918"/>
    </source>
</evidence>
<evidence type="ECO:0000256" key="9">
    <source>
        <dbReference type="ARBA" id="ARBA00022737"/>
    </source>
</evidence>
<evidence type="ECO:0000256" key="4">
    <source>
        <dbReference type="ARBA" id="ARBA00011473"/>
    </source>
</evidence>
<comment type="subcellular location">
    <subcellularLocation>
        <location evidence="2">Secreted</location>
    </subcellularLocation>
</comment>
<evidence type="ECO:0000256" key="8">
    <source>
        <dbReference type="ARBA" id="ARBA00022723"/>
    </source>
</evidence>
<dbReference type="GO" id="GO:0005576">
    <property type="term" value="C:extracellular region"/>
    <property type="evidence" value="ECO:0007669"/>
    <property type="project" value="UniProtKB-SubCell"/>
</dbReference>
<accession>A0A835K3S3</accession>
<feature type="domain" description="Plastocyanin-like" evidence="15">
    <location>
        <begin position="172"/>
        <end position="332"/>
    </location>
</feature>
<dbReference type="InterPro" id="IPR034267">
    <property type="entry name" value="CuRO_3_AAO"/>
</dbReference>
<feature type="domain" description="Plastocyanin-like" evidence="17">
    <location>
        <begin position="611"/>
        <end position="722"/>
    </location>
</feature>
<dbReference type="InterPro" id="IPR033138">
    <property type="entry name" value="Cu_oxidase_CS"/>
</dbReference>
<keyword evidence="7" id="KW-0964">Secreted</keyword>
<dbReference type="Gene3D" id="2.60.40.420">
    <property type="entry name" value="Cupredoxins - blue copper proteins"/>
    <property type="match status" value="6"/>
</dbReference>
<evidence type="ECO:0000256" key="12">
    <source>
        <dbReference type="ARBA" id="ARBA00023157"/>
    </source>
</evidence>
<dbReference type="EC" id="1.10.3.3" evidence="5"/>
<dbReference type="OrthoDB" id="2121828at2759"/>
<dbReference type="PANTHER" id="PTHR11709">
    <property type="entry name" value="MULTI-COPPER OXIDASE"/>
    <property type="match status" value="1"/>
</dbReference>
<dbReference type="EMBL" id="JADGMS010000007">
    <property type="protein sequence ID" value="KAF9678841.1"/>
    <property type="molecule type" value="Genomic_DNA"/>
</dbReference>
<dbReference type="Pfam" id="PF07732">
    <property type="entry name" value="Cu-oxidase_3"/>
    <property type="match status" value="2"/>
</dbReference>
<sequence>MSAYQLSESKSVAMMKFLALCFFVISLINIPIAEARIRHYKWELKYEYKSPDCYKKLVITINGRTPGPTILAQQNDTVIVEVKNSLLTANTAIHWHGIRQIGTPWFDGTEGVTQCPILPGDTFVYKFVVDRPGTYLYHAHYGMQREDGLYGSIRVALPDGESEPFAYNYDRSIILTDWYHKSSYEQAAGLSSIPFQWVGEPQSLLIQGKGRFDCSSANPPMIADVCNNTNPECSLYSTTVVPGKTYRLRISSLTALSALSFQIEGHNLTVVEADGHYVEPFVVKNLFIYSGETYSVLVNTDQDPSRNYWVTTNVVSRNATTPPGLAVLNYYPNHPRRSPPTIPPSGPKWNDIDPRFNQSVAIRARKGHIYSPPATSDRVIVLLNTQNRVNGKTRWSVNNVSYNMPHTPYLIALKENLLHTFSQTPPPEGYDFANYDIYVKQNYTNATTSDAIYRLQLNSTVDIVLQNANMMDPNKSETHPWHLHGHDFWVLGYGKGKFDPINDPKKYNLVDPIMKNTVPVHPYGWTAFRFKADNPGVWAFHCHIESHFFMGMGVAFEEGIERVGKLPSSIMGCESKSVAMMKFLALCFFVISLINIPIAEARIRHYKWELKYEYKSPDCYKKLVITINGRTPGPTILAQQNDTVIVEVKNSLLTANTAIHWHGIRQIGTPWFDGTEGVTQCPILPGDTFVYKFVVDRPGTYLYHAHYGMQREDGLYGSIRVALPDGESEPFAYNYDRSIILTDWYHKSSYEQAAGLSSIPFQWVGEPQSLLIQGKGRFDCSSANPPMIADVCNNTNPECSLYSTTVVPGKTYRLRISSLTALSALSFQIEGHNLTVVEADGHYVEPFVVKNLFIYSGETYSVLVNTDQDPSRNYWVSTNVVGRNAATPPGLAVLNYYPNHPRRSPPTIPPSGPKWNDIDPRFNQSVAIRARKGHIYSPPATSDRVIVLLNTQNRVNGKTRWSVNNVSYNMPHTPYLIALKENLLHTFSQTPPPEGYDFANYDIYVKQNYTNATTSDAIYRLQLNSTVDIVLQNANTMNLNNSETHPWHLHGHDFWVLGYGKGKFDPINDPKKYNLVDPIMKNTVPVHPYGWTAFRFKADNPGVWAFHCHIESHFFMGMGVAFEEGIERVGKLPSSIMGCGETKRFLKP</sequence>
<proteinExistence type="inferred from homology"/>
<keyword evidence="13" id="KW-0325">Glycoprotein</keyword>
<feature type="domain" description="Plastocyanin-like" evidence="16">
    <location>
        <begin position="442"/>
        <end position="559"/>
    </location>
</feature>